<keyword evidence="3" id="KW-1185">Reference proteome</keyword>
<evidence type="ECO:0000313" key="2">
    <source>
        <dbReference type="EMBL" id="BAS90165.1"/>
    </source>
</evidence>
<feature type="region of interest" description="Disordered" evidence="1">
    <location>
        <begin position="68"/>
        <end position="116"/>
    </location>
</feature>
<protein>
    <submittedName>
        <fullName evidence="2">Os04g0525850 protein</fullName>
    </submittedName>
</protein>
<organism evidence="2 3">
    <name type="scientific">Oryza sativa subsp. japonica</name>
    <name type="common">Rice</name>
    <dbReference type="NCBI Taxonomy" id="39947"/>
    <lineage>
        <taxon>Eukaryota</taxon>
        <taxon>Viridiplantae</taxon>
        <taxon>Streptophyta</taxon>
        <taxon>Embryophyta</taxon>
        <taxon>Tracheophyta</taxon>
        <taxon>Spermatophyta</taxon>
        <taxon>Magnoliopsida</taxon>
        <taxon>Liliopsida</taxon>
        <taxon>Poales</taxon>
        <taxon>Poaceae</taxon>
        <taxon>BOP clade</taxon>
        <taxon>Oryzoideae</taxon>
        <taxon>Oryzeae</taxon>
        <taxon>Oryzinae</taxon>
        <taxon>Oryza</taxon>
        <taxon>Oryza sativa</taxon>
    </lineage>
</organism>
<name>A0A0P0WCW7_ORYSJ</name>
<evidence type="ECO:0000256" key="1">
    <source>
        <dbReference type="SAM" id="MobiDB-lite"/>
    </source>
</evidence>
<dbReference type="Gramene" id="Os04t0525850-00">
    <property type="protein sequence ID" value="Os04t0525850-00"/>
    <property type="gene ID" value="Os04g0525850"/>
</dbReference>
<dbReference type="PaxDb" id="39947-A0A0P0WCW7"/>
<accession>A0A0P0WCW7</accession>
<dbReference type="EMBL" id="AP014960">
    <property type="protein sequence ID" value="BAS90165.1"/>
    <property type="molecule type" value="Genomic_DNA"/>
</dbReference>
<gene>
    <name evidence="2" type="ordered locus">Os04g0525850</name>
    <name evidence="2" type="ORF">OSNPB_040525850</name>
</gene>
<reference evidence="3" key="1">
    <citation type="journal article" date="2005" name="Nature">
        <title>The map-based sequence of the rice genome.</title>
        <authorList>
            <consortium name="International rice genome sequencing project (IRGSP)"/>
            <person name="Matsumoto T."/>
            <person name="Wu J."/>
            <person name="Kanamori H."/>
            <person name="Katayose Y."/>
            <person name="Fujisawa M."/>
            <person name="Namiki N."/>
            <person name="Mizuno H."/>
            <person name="Yamamoto K."/>
            <person name="Antonio B.A."/>
            <person name="Baba T."/>
            <person name="Sakata K."/>
            <person name="Nagamura Y."/>
            <person name="Aoki H."/>
            <person name="Arikawa K."/>
            <person name="Arita K."/>
            <person name="Bito T."/>
            <person name="Chiden Y."/>
            <person name="Fujitsuka N."/>
            <person name="Fukunaka R."/>
            <person name="Hamada M."/>
            <person name="Harada C."/>
            <person name="Hayashi A."/>
            <person name="Hijishita S."/>
            <person name="Honda M."/>
            <person name="Hosokawa S."/>
            <person name="Ichikawa Y."/>
            <person name="Idonuma A."/>
            <person name="Iijima M."/>
            <person name="Ikeda M."/>
            <person name="Ikeno M."/>
            <person name="Ito K."/>
            <person name="Ito S."/>
            <person name="Ito T."/>
            <person name="Ito Y."/>
            <person name="Ito Y."/>
            <person name="Iwabuchi A."/>
            <person name="Kamiya K."/>
            <person name="Karasawa W."/>
            <person name="Kurita K."/>
            <person name="Katagiri S."/>
            <person name="Kikuta A."/>
            <person name="Kobayashi H."/>
            <person name="Kobayashi N."/>
            <person name="Machita K."/>
            <person name="Maehara T."/>
            <person name="Masukawa M."/>
            <person name="Mizubayashi T."/>
            <person name="Mukai Y."/>
            <person name="Nagasaki H."/>
            <person name="Nagata Y."/>
            <person name="Naito S."/>
            <person name="Nakashima M."/>
            <person name="Nakama Y."/>
            <person name="Nakamichi Y."/>
            <person name="Nakamura M."/>
            <person name="Meguro A."/>
            <person name="Negishi M."/>
            <person name="Ohta I."/>
            <person name="Ohta T."/>
            <person name="Okamoto M."/>
            <person name="Ono N."/>
            <person name="Saji S."/>
            <person name="Sakaguchi M."/>
            <person name="Sakai K."/>
            <person name="Shibata M."/>
            <person name="Shimokawa T."/>
            <person name="Song J."/>
            <person name="Takazaki Y."/>
            <person name="Terasawa K."/>
            <person name="Tsugane M."/>
            <person name="Tsuji K."/>
            <person name="Ueda S."/>
            <person name="Waki K."/>
            <person name="Yamagata H."/>
            <person name="Yamamoto M."/>
            <person name="Yamamoto S."/>
            <person name="Yamane H."/>
            <person name="Yoshiki S."/>
            <person name="Yoshihara R."/>
            <person name="Yukawa K."/>
            <person name="Zhong H."/>
            <person name="Yano M."/>
            <person name="Yuan Q."/>
            <person name="Ouyang S."/>
            <person name="Liu J."/>
            <person name="Jones K.M."/>
            <person name="Gansberger K."/>
            <person name="Moffat K."/>
            <person name="Hill J."/>
            <person name="Bera J."/>
            <person name="Fadrosh D."/>
            <person name="Jin S."/>
            <person name="Johri S."/>
            <person name="Kim M."/>
            <person name="Overton L."/>
            <person name="Reardon M."/>
            <person name="Tsitrin T."/>
            <person name="Vuong H."/>
            <person name="Weaver B."/>
            <person name="Ciecko A."/>
            <person name="Tallon L."/>
            <person name="Jackson J."/>
            <person name="Pai G."/>
            <person name="Aken S.V."/>
            <person name="Utterback T."/>
            <person name="Reidmuller S."/>
            <person name="Feldblyum T."/>
            <person name="Hsiao J."/>
            <person name="Zismann V."/>
            <person name="Iobst S."/>
            <person name="de Vazeille A.R."/>
            <person name="Buell C.R."/>
            <person name="Ying K."/>
            <person name="Li Y."/>
            <person name="Lu T."/>
            <person name="Huang Y."/>
            <person name="Zhao Q."/>
            <person name="Feng Q."/>
            <person name="Zhang L."/>
            <person name="Zhu J."/>
            <person name="Weng Q."/>
            <person name="Mu J."/>
            <person name="Lu Y."/>
            <person name="Fan D."/>
            <person name="Liu Y."/>
            <person name="Guan J."/>
            <person name="Zhang Y."/>
            <person name="Yu S."/>
            <person name="Liu X."/>
            <person name="Zhang Y."/>
            <person name="Hong G."/>
            <person name="Han B."/>
            <person name="Choisne N."/>
            <person name="Demange N."/>
            <person name="Orjeda G."/>
            <person name="Samain S."/>
            <person name="Cattolico L."/>
            <person name="Pelletier E."/>
            <person name="Couloux A."/>
            <person name="Segurens B."/>
            <person name="Wincker P."/>
            <person name="D'Hont A."/>
            <person name="Scarpelli C."/>
            <person name="Weissenbach J."/>
            <person name="Salanoubat M."/>
            <person name="Quetier F."/>
            <person name="Yu Y."/>
            <person name="Kim H.R."/>
            <person name="Rambo T."/>
            <person name="Currie J."/>
            <person name="Collura K."/>
            <person name="Luo M."/>
            <person name="Yang T."/>
            <person name="Ammiraju J.S.S."/>
            <person name="Engler F."/>
            <person name="Soderlund C."/>
            <person name="Wing R.A."/>
            <person name="Palmer L.E."/>
            <person name="de la Bastide M."/>
            <person name="Spiegel L."/>
            <person name="Nascimento L."/>
            <person name="Zutavern T."/>
            <person name="O'Shaughnessy A."/>
            <person name="Dike S."/>
            <person name="Dedhia N."/>
            <person name="Preston R."/>
            <person name="Balija V."/>
            <person name="McCombie W.R."/>
            <person name="Chow T."/>
            <person name="Chen H."/>
            <person name="Chung M."/>
            <person name="Chen C."/>
            <person name="Shaw J."/>
            <person name="Wu H."/>
            <person name="Hsiao K."/>
            <person name="Chao Y."/>
            <person name="Chu M."/>
            <person name="Cheng C."/>
            <person name="Hour A."/>
            <person name="Lee P."/>
            <person name="Lin S."/>
            <person name="Lin Y."/>
            <person name="Liou J."/>
            <person name="Liu S."/>
            <person name="Hsing Y."/>
            <person name="Raghuvanshi S."/>
            <person name="Mohanty A."/>
            <person name="Bharti A.K."/>
            <person name="Gaur A."/>
            <person name="Gupta V."/>
            <person name="Kumar D."/>
            <person name="Ravi V."/>
            <person name="Vij S."/>
            <person name="Kapur A."/>
            <person name="Khurana P."/>
            <person name="Khurana P."/>
            <person name="Khurana J.P."/>
            <person name="Tyagi A.K."/>
            <person name="Gaikwad K."/>
            <person name="Singh A."/>
            <person name="Dalal V."/>
            <person name="Srivastava S."/>
            <person name="Dixit A."/>
            <person name="Pal A.K."/>
            <person name="Ghazi I.A."/>
            <person name="Yadav M."/>
            <person name="Pandit A."/>
            <person name="Bhargava A."/>
            <person name="Sureshbabu K."/>
            <person name="Batra K."/>
            <person name="Sharma T.R."/>
            <person name="Mohapatra T."/>
            <person name="Singh N.K."/>
            <person name="Messing J."/>
            <person name="Nelson A.B."/>
            <person name="Fuks G."/>
            <person name="Kavchok S."/>
            <person name="Keizer G."/>
            <person name="Linton E."/>
            <person name="Llaca V."/>
            <person name="Song R."/>
            <person name="Tanyolac B."/>
            <person name="Young S."/>
            <person name="Ho-Il K."/>
            <person name="Hahn J.H."/>
            <person name="Sangsakoo G."/>
            <person name="Vanavichit A."/>
            <person name="de Mattos Luiz.A.T."/>
            <person name="Zimmer P.D."/>
            <person name="Malone G."/>
            <person name="Dellagostin O."/>
            <person name="de Oliveira A.C."/>
            <person name="Bevan M."/>
            <person name="Bancroft I."/>
            <person name="Minx P."/>
            <person name="Cordum H."/>
            <person name="Wilson R."/>
            <person name="Cheng Z."/>
            <person name="Jin W."/>
            <person name="Jiang J."/>
            <person name="Leong S.A."/>
            <person name="Iwama H."/>
            <person name="Gojobori T."/>
            <person name="Itoh T."/>
            <person name="Niimura Y."/>
            <person name="Fujii Y."/>
            <person name="Habara T."/>
            <person name="Sakai H."/>
            <person name="Sato Y."/>
            <person name="Wilson G."/>
            <person name="Kumar K."/>
            <person name="McCouch S."/>
            <person name="Juretic N."/>
            <person name="Hoen D."/>
            <person name="Wright S."/>
            <person name="Bruskiewich R."/>
            <person name="Bureau T."/>
            <person name="Miyao A."/>
            <person name="Hirochika H."/>
            <person name="Nishikawa T."/>
            <person name="Kadowaki K."/>
            <person name="Sugiura M."/>
            <person name="Burr B."/>
            <person name="Sasaki T."/>
        </authorList>
    </citation>
    <scope>NUCLEOTIDE SEQUENCE [LARGE SCALE GENOMIC DNA]</scope>
    <source>
        <strain evidence="3">cv. Nipponbare</strain>
    </source>
</reference>
<evidence type="ECO:0000313" key="3">
    <source>
        <dbReference type="Proteomes" id="UP000059680"/>
    </source>
</evidence>
<dbReference type="Proteomes" id="UP000059680">
    <property type="component" value="Chromosome 4"/>
</dbReference>
<dbReference type="AlphaFoldDB" id="A0A0P0WCW7"/>
<proteinExistence type="predicted"/>
<dbReference type="InParanoid" id="A0A0P0WCW7"/>
<reference evidence="2 3" key="2">
    <citation type="journal article" date="2013" name="Plant Cell Physiol.">
        <title>Rice Annotation Project Database (RAP-DB): an integrative and interactive database for rice genomics.</title>
        <authorList>
            <person name="Sakai H."/>
            <person name="Lee S.S."/>
            <person name="Tanaka T."/>
            <person name="Numa H."/>
            <person name="Kim J."/>
            <person name="Kawahara Y."/>
            <person name="Wakimoto H."/>
            <person name="Yang C.C."/>
            <person name="Iwamoto M."/>
            <person name="Abe T."/>
            <person name="Yamada Y."/>
            <person name="Muto A."/>
            <person name="Inokuchi H."/>
            <person name="Ikemura T."/>
            <person name="Matsumoto T."/>
            <person name="Sasaki T."/>
            <person name="Itoh T."/>
        </authorList>
    </citation>
    <scope>NUCLEOTIDE SEQUENCE [LARGE SCALE GENOMIC DNA]</scope>
    <source>
        <strain evidence="3">cv. Nipponbare</strain>
    </source>
</reference>
<sequence length="116" mass="12143">MLASVASCRSWLAVAVASAEKNTRNPLTNASRAVVSQHRLVITPVTITSSTPIRRSASSSPVPAKPLYVLFSTTRSPSRRPEPGRSSAAGVPSAIRSPGHHSSSGPLRGTGSTWRV</sequence>
<reference evidence="2 3" key="3">
    <citation type="journal article" date="2013" name="Rice">
        <title>Improvement of the Oryza sativa Nipponbare reference genome using next generation sequence and optical map data.</title>
        <authorList>
            <person name="Kawahara Y."/>
            <person name="de la Bastide M."/>
            <person name="Hamilton J.P."/>
            <person name="Kanamori H."/>
            <person name="McCombie W.R."/>
            <person name="Ouyang S."/>
            <person name="Schwartz D.C."/>
            <person name="Tanaka T."/>
            <person name="Wu J."/>
            <person name="Zhou S."/>
            <person name="Childs K.L."/>
            <person name="Davidson R.M."/>
            <person name="Lin H."/>
            <person name="Quesada-Ocampo L."/>
            <person name="Vaillancourt B."/>
            <person name="Sakai H."/>
            <person name="Lee S.S."/>
            <person name="Kim J."/>
            <person name="Numa H."/>
            <person name="Itoh T."/>
            <person name="Buell C.R."/>
            <person name="Matsumoto T."/>
        </authorList>
    </citation>
    <scope>NUCLEOTIDE SEQUENCE [LARGE SCALE GENOMIC DNA]</scope>
    <source>
        <strain evidence="3">cv. Nipponbare</strain>
    </source>
</reference>
<feature type="compositionally biased region" description="Polar residues" evidence="1">
    <location>
        <begin position="100"/>
        <end position="116"/>
    </location>
</feature>